<evidence type="ECO:0000256" key="2">
    <source>
        <dbReference type="ARBA" id="ARBA00006275"/>
    </source>
</evidence>
<feature type="signal peptide" evidence="6">
    <location>
        <begin position="1"/>
        <end position="21"/>
    </location>
</feature>
<feature type="domain" description="RagB/SusD" evidence="7">
    <location>
        <begin position="318"/>
        <end position="540"/>
    </location>
</feature>
<evidence type="ECO:0000256" key="1">
    <source>
        <dbReference type="ARBA" id="ARBA00004442"/>
    </source>
</evidence>
<organism evidence="9 10">
    <name type="scientific">Hymenobacter aranciens</name>
    <dbReference type="NCBI Taxonomy" id="3063996"/>
    <lineage>
        <taxon>Bacteria</taxon>
        <taxon>Pseudomonadati</taxon>
        <taxon>Bacteroidota</taxon>
        <taxon>Cytophagia</taxon>
        <taxon>Cytophagales</taxon>
        <taxon>Hymenobacteraceae</taxon>
        <taxon>Hymenobacter</taxon>
    </lineage>
</organism>
<sequence length="541" mass="60528">MKKLSFLLLLGLLTSCNDYLATDPEDFVAPETYYNNEAQLTSALMGIYTKLGNTINQGGSAEESTYSRFLSLEAPSATDEMLARSNSAVAVSSYSFDSSYPQIVNCWTNLYQGIDRANLLLERLDQANTSQEVKDQIRGEALFLRGYYYFLLVGYWGDVPLKLTSTTSVNDVNIARTPAHDVYAQIIKDMTDAEPLLKNGTEWGNSGRISKTGCQGVLARVNLYAAGRLGETDKYVAARDWAKKVIDSGQHSLNPSYSQIFKNESADVYDPQECIWEVEFNGNAIGSIYREASRFGSTLGVRNDEETRGYMQGLYVATGTQYNRYNAADLRRDWNIASYYYPGYDATRGPTTYATTYVWGRYINKWRRDSETLRPFNKNLGPTNWPLLRYADVLLMYAEAENEVNGGPSAAAILAVNQVRRRAYGFPLSTPATTSDLTTANTASKAAFLTFLKEERARELAFEGWRKLDLLRWGTFLTVMKGMIPIITAQAPSSSNAALGYYGRTATLLPYQNVSERDVLWPIPSNELALNQAMTQNQGWN</sequence>
<keyword evidence="3 6" id="KW-0732">Signal</keyword>
<name>A0ABT9B9X9_9BACT</name>
<feature type="domain" description="SusD-like N-terminal" evidence="8">
    <location>
        <begin position="30"/>
        <end position="223"/>
    </location>
</feature>
<comment type="caution">
    <text evidence="9">The sequence shown here is derived from an EMBL/GenBank/DDBJ whole genome shotgun (WGS) entry which is preliminary data.</text>
</comment>
<evidence type="ECO:0000313" key="10">
    <source>
        <dbReference type="Proteomes" id="UP001176429"/>
    </source>
</evidence>
<evidence type="ECO:0000256" key="3">
    <source>
        <dbReference type="ARBA" id="ARBA00022729"/>
    </source>
</evidence>
<dbReference type="InterPro" id="IPR033985">
    <property type="entry name" value="SusD-like_N"/>
</dbReference>
<dbReference type="InterPro" id="IPR011990">
    <property type="entry name" value="TPR-like_helical_dom_sf"/>
</dbReference>
<comment type="similarity">
    <text evidence="2">Belongs to the SusD family.</text>
</comment>
<dbReference type="CDD" id="cd08977">
    <property type="entry name" value="SusD"/>
    <property type="match status" value="1"/>
</dbReference>
<dbReference type="Pfam" id="PF14322">
    <property type="entry name" value="SusD-like_3"/>
    <property type="match status" value="1"/>
</dbReference>
<evidence type="ECO:0000256" key="5">
    <source>
        <dbReference type="ARBA" id="ARBA00023237"/>
    </source>
</evidence>
<dbReference type="PROSITE" id="PS51257">
    <property type="entry name" value="PROKAR_LIPOPROTEIN"/>
    <property type="match status" value="1"/>
</dbReference>
<dbReference type="RefSeq" id="WP_305005840.1">
    <property type="nucleotide sequence ID" value="NZ_JAUQSY010000004.1"/>
</dbReference>
<dbReference type="InterPro" id="IPR012944">
    <property type="entry name" value="SusD_RagB_dom"/>
</dbReference>
<accession>A0ABT9B9X9</accession>
<proteinExistence type="inferred from homology"/>
<protein>
    <submittedName>
        <fullName evidence="9">RagB/SusD family nutrient uptake outer membrane protein</fullName>
    </submittedName>
</protein>
<keyword evidence="10" id="KW-1185">Reference proteome</keyword>
<evidence type="ECO:0000313" key="9">
    <source>
        <dbReference type="EMBL" id="MDO7874524.1"/>
    </source>
</evidence>
<comment type="subcellular location">
    <subcellularLocation>
        <location evidence="1">Cell outer membrane</location>
    </subcellularLocation>
</comment>
<feature type="chain" id="PRO_5046706040" evidence="6">
    <location>
        <begin position="22"/>
        <end position="541"/>
    </location>
</feature>
<evidence type="ECO:0000256" key="4">
    <source>
        <dbReference type="ARBA" id="ARBA00023136"/>
    </source>
</evidence>
<gene>
    <name evidence="9" type="ORF">Q5H93_07260</name>
</gene>
<keyword evidence="5" id="KW-0998">Cell outer membrane</keyword>
<dbReference type="EMBL" id="JAUQSY010000004">
    <property type="protein sequence ID" value="MDO7874524.1"/>
    <property type="molecule type" value="Genomic_DNA"/>
</dbReference>
<evidence type="ECO:0000256" key="6">
    <source>
        <dbReference type="SAM" id="SignalP"/>
    </source>
</evidence>
<dbReference type="Pfam" id="PF07980">
    <property type="entry name" value="SusD_RagB"/>
    <property type="match status" value="1"/>
</dbReference>
<reference evidence="9" key="1">
    <citation type="submission" date="2023-07" db="EMBL/GenBank/DDBJ databases">
        <authorList>
            <person name="Kim M.K."/>
        </authorList>
    </citation>
    <scope>NUCLEOTIDE SEQUENCE</scope>
    <source>
        <strain evidence="9">ASUV-10-1</strain>
    </source>
</reference>
<evidence type="ECO:0000259" key="7">
    <source>
        <dbReference type="Pfam" id="PF07980"/>
    </source>
</evidence>
<evidence type="ECO:0000259" key="8">
    <source>
        <dbReference type="Pfam" id="PF14322"/>
    </source>
</evidence>
<dbReference type="Proteomes" id="UP001176429">
    <property type="component" value="Unassembled WGS sequence"/>
</dbReference>
<dbReference type="Gene3D" id="1.25.40.390">
    <property type="match status" value="1"/>
</dbReference>
<keyword evidence="4" id="KW-0472">Membrane</keyword>
<dbReference type="SUPFAM" id="SSF48452">
    <property type="entry name" value="TPR-like"/>
    <property type="match status" value="1"/>
</dbReference>